<evidence type="ECO:0000256" key="2">
    <source>
        <dbReference type="ARBA" id="ARBA00022679"/>
    </source>
</evidence>
<keyword evidence="2 4" id="KW-0808">Transferase</keyword>
<proteinExistence type="predicted"/>
<dbReference type="AlphaFoldDB" id="A0A1G7XYQ5"/>
<dbReference type="InterPro" id="IPR029044">
    <property type="entry name" value="Nucleotide-diphossugar_trans"/>
</dbReference>
<evidence type="ECO:0000313" key="5">
    <source>
        <dbReference type="Proteomes" id="UP000198779"/>
    </source>
</evidence>
<dbReference type="PANTHER" id="PTHR22916:SF51">
    <property type="entry name" value="GLYCOSYLTRANSFERASE EPSH-RELATED"/>
    <property type="match status" value="1"/>
</dbReference>
<reference evidence="5" key="1">
    <citation type="submission" date="2016-10" db="EMBL/GenBank/DDBJ databases">
        <authorList>
            <person name="Varghese N."/>
            <person name="Submissions S."/>
        </authorList>
    </citation>
    <scope>NUCLEOTIDE SEQUENCE [LARGE SCALE GENOMIC DNA]</scope>
    <source>
        <strain evidence="5">BP1-148</strain>
    </source>
</reference>
<dbReference type="PANTHER" id="PTHR22916">
    <property type="entry name" value="GLYCOSYLTRANSFERASE"/>
    <property type="match status" value="1"/>
</dbReference>
<dbReference type="Gene3D" id="3.90.550.10">
    <property type="entry name" value="Spore Coat Polysaccharide Biosynthesis Protein SpsA, Chain A"/>
    <property type="match status" value="1"/>
</dbReference>
<dbReference type="RefSeq" id="WP_091818251.1">
    <property type="nucleotide sequence ID" value="NZ_CP091792.1"/>
</dbReference>
<evidence type="ECO:0000313" key="4">
    <source>
        <dbReference type="EMBL" id="SDG89352.1"/>
    </source>
</evidence>
<accession>A0A1G7XYQ5</accession>
<dbReference type="Pfam" id="PF00535">
    <property type="entry name" value="Glycos_transf_2"/>
    <property type="match status" value="1"/>
</dbReference>
<dbReference type="InterPro" id="IPR001173">
    <property type="entry name" value="Glyco_trans_2-like"/>
</dbReference>
<dbReference type="GO" id="GO:0016758">
    <property type="term" value="F:hexosyltransferase activity"/>
    <property type="evidence" value="ECO:0007669"/>
    <property type="project" value="UniProtKB-ARBA"/>
</dbReference>
<gene>
    <name evidence="4" type="ORF">SAMN04487901_11212</name>
</gene>
<evidence type="ECO:0000256" key="1">
    <source>
        <dbReference type="ARBA" id="ARBA00022676"/>
    </source>
</evidence>
<evidence type="ECO:0000259" key="3">
    <source>
        <dbReference type="Pfam" id="PF00535"/>
    </source>
</evidence>
<keyword evidence="5" id="KW-1185">Reference proteome</keyword>
<feature type="domain" description="Glycosyltransferase 2-like" evidence="3">
    <location>
        <begin position="8"/>
        <end position="137"/>
    </location>
</feature>
<dbReference type="SUPFAM" id="SSF53448">
    <property type="entry name" value="Nucleotide-diphospho-sugar transferases"/>
    <property type="match status" value="1"/>
</dbReference>
<sequence>MEETPFISFIIPVYNVPTEMLCECLDSIIRLSLRKSEREIIVIDDGSQVSPLGALNNYLDDIIYIRQKNGGLGCARNRGLQNATGQYIQFVDADDALITNQYEHCLDIARFKGPDMVMFEFSRQDQSQKVYADQKAATGRYLLRHQNIKATACGYLFKATILGNLRFTTGIYHEDEEFTPLLILRAGSIIQTDAEAYFYRSREASITTSQDARNTVKRLNDFKAIIYRLYQFAAVIPGSDRMALLRRVHQLTMDYIYKVIVETRNRHYLDKQLEELRKKGLFPLADKDYTKKYKWFRRLTNTKIGLAFLMRTLPLIKRER</sequence>
<dbReference type="Proteomes" id="UP000198779">
    <property type="component" value="Unassembled WGS sequence"/>
</dbReference>
<dbReference type="CDD" id="cd00761">
    <property type="entry name" value="Glyco_tranf_GTA_type"/>
    <property type="match status" value="1"/>
</dbReference>
<dbReference type="EMBL" id="FNCQ01000012">
    <property type="protein sequence ID" value="SDG89352.1"/>
    <property type="molecule type" value="Genomic_DNA"/>
</dbReference>
<dbReference type="STRING" id="645274.SAMN04487901_11212"/>
<protein>
    <submittedName>
        <fullName evidence="4">Glycosyltransferase involved in cell wall bisynthesis</fullName>
    </submittedName>
</protein>
<keyword evidence="1" id="KW-0328">Glycosyltransferase</keyword>
<organism evidence="4 5">
    <name type="scientific">Prevotella communis</name>
    <dbReference type="NCBI Taxonomy" id="2913614"/>
    <lineage>
        <taxon>Bacteria</taxon>
        <taxon>Pseudomonadati</taxon>
        <taxon>Bacteroidota</taxon>
        <taxon>Bacteroidia</taxon>
        <taxon>Bacteroidales</taxon>
        <taxon>Prevotellaceae</taxon>
        <taxon>Prevotella</taxon>
    </lineage>
</organism>
<name>A0A1G7XYQ5_9BACT</name>